<dbReference type="Proteomes" id="UP000618943">
    <property type="component" value="Unassembled WGS sequence"/>
</dbReference>
<dbReference type="RefSeq" id="WP_200748857.1">
    <property type="nucleotide sequence ID" value="NZ_JAEOAH010000009.1"/>
</dbReference>
<accession>A0ABS1H6Z6</accession>
<gene>
    <name evidence="1" type="ORF">JFL43_09470</name>
</gene>
<sequence>MNIGNKYLKIVIERFKSVKSLGDKTINQLSEVEILWSYNIESNSVAVIVKHLSGNMISRWTDFLTSDGEKEYRNRDEEFIEDISSKSELTIVWEKGWTTLIDTLTGLSEQDLLKNIYIRGERHLVLEAIERQMAHYAYHVGQIVFIGKQIKDNKWENLSIPKGKSEEFLNQMLDKHQGKINKD</sequence>
<comment type="caution">
    <text evidence="1">The sequence shown here is derived from an EMBL/GenBank/DDBJ whole genome shotgun (WGS) entry which is preliminary data.</text>
</comment>
<reference evidence="1 2" key="1">
    <citation type="submission" date="2020-12" db="EMBL/GenBank/DDBJ databases">
        <title>YIM B01967 draft genome.</title>
        <authorList>
            <person name="Yan X."/>
        </authorList>
    </citation>
    <scope>NUCLEOTIDE SEQUENCE [LARGE SCALE GENOMIC DNA]</scope>
    <source>
        <strain evidence="1 2">YIM B01967</strain>
    </source>
</reference>
<dbReference type="SUPFAM" id="SSF109854">
    <property type="entry name" value="DinB/YfiT-like putative metalloenzymes"/>
    <property type="match status" value="1"/>
</dbReference>
<protein>
    <submittedName>
        <fullName evidence="1">DUF1572 family protein</fullName>
    </submittedName>
</protein>
<organism evidence="1 2">
    <name type="scientific">Viridibacillus soli</name>
    <dbReference type="NCBI Taxonomy" id="2798301"/>
    <lineage>
        <taxon>Bacteria</taxon>
        <taxon>Bacillati</taxon>
        <taxon>Bacillota</taxon>
        <taxon>Bacilli</taxon>
        <taxon>Bacillales</taxon>
        <taxon>Caryophanaceae</taxon>
        <taxon>Viridibacillus</taxon>
    </lineage>
</organism>
<proteinExistence type="predicted"/>
<evidence type="ECO:0000313" key="2">
    <source>
        <dbReference type="Proteomes" id="UP000618943"/>
    </source>
</evidence>
<dbReference type="Gene3D" id="1.20.120.450">
    <property type="entry name" value="dinb family like domain"/>
    <property type="match status" value="1"/>
</dbReference>
<name>A0ABS1H6Z6_9BACL</name>
<evidence type="ECO:0000313" key="1">
    <source>
        <dbReference type="EMBL" id="MBK3495081.1"/>
    </source>
</evidence>
<dbReference type="InterPro" id="IPR011466">
    <property type="entry name" value="DUF1572"/>
</dbReference>
<dbReference type="InterPro" id="IPR034660">
    <property type="entry name" value="DinB/YfiT-like"/>
</dbReference>
<keyword evidence="2" id="KW-1185">Reference proteome</keyword>
<dbReference type="Pfam" id="PF07609">
    <property type="entry name" value="DUF1572"/>
    <property type="match status" value="1"/>
</dbReference>
<dbReference type="EMBL" id="JAEOAH010000009">
    <property type="protein sequence ID" value="MBK3495081.1"/>
    <property type="molecule type" value="Genomic_DNA"/>
</dbReference>